<dbReference type="InterPro" id="IPR004302">
    <property type="entry name" value="Cellulose/chitin-bd_N"/>
</dbReference>
<gene>
    <name evidence="3" type="ORF">DGAL_LOCUS7417</name>
</gene>
<reference evidence="3" key="1">
    <citation type="submission" date="2021-11" db="EMBL/GenBank/DDBJ databases">
        <authorList>
            <person name="Schell T."/>
        </authorList>
    </citation>
    <scope>NUCLEOTIDE SEQUENCE</scope>
    <source>
        <strain evidence="3">M5</strain>
    </source>
</reference>
<dbReference type="Proteomes" id="UP000789390">
    <property type="component" value="Unassembled WGS sequence"/>
</dbReference>
<dbReference type="EMBL" id="CAKKLH010000146">
    <property type="protein sequence ID" value="CAH0104510.1"/>
    <property type="molecule type" value="Genomic_DNA"/>
</dbReference>
<dbReference type="PANTHER" id="PTHR21113:SF4">
    <property type="entry name" value="CHITIN-BINDING TYPE-4 DOMAIN-CONTAINING PROTEIN"/>
    <property type="match status" value="1"/>
</dbReference>
<dbReference type="PANTHER" id="PTHR21113">
    <property type="entry name" value="AGAP001705-PA"/>
    <property type="match status" value="1"/>
</dbReference>
<dbReference type="AlphaFoldDB" id="A0A8J2RMV4"/>
<dbReference type="Pfam" id="PF03067">
    <property type="entry name" value="LPMO_10"/>
    <property type="match status" value="1"/>
</dbReference>
<name>A0A8J2RMV4_9CRUS</name>
<feature type="chain" id="PRO_5035254794" description="Chitin-binding type-4 domain-containing protein" evidence="1">
    <location>
        <begin position="30"/>
        <end position="196"/>
    </location>
</feature>
<feature type="domain" description="Chitin-binding type-4" evidence="2">
    <location>
        <begin position="30"/>
        <end position="159"/>
    </location>
</feature>
<sequence>MAGSNITFSTSSILFFLALSNSLIELSHGHGYMYDPPSRSSVWRVGFPVPEYEKNYNDMQLNCGGREAQHYDQVNQGRCGECGDEWKLSRPRPNDEGGIYDTGFISQTYTEGSIVRLTVNVTANHFGYFVFRLCPKQTANELVTQECLDRYPLEWLKCQDKVTVEWTELIFTLAVRPVCTFQVFDYQHSGGLLLKN</sequence>
<evidence type="ECO:0000256" key="1">
    <source>
        <dbReference type="SAM" id="SignalP"/>
    </source>
</evidence>
<proteinExistence type="predicted"/>
<evidence type="ECO:0000313" key="3">
    <source>
        <dbReference type="EMBL" id="CAH0104510.1"/>
    </source>
</evidence>
<accession>A0A8J2RMV4</accession>
<protein>
    <recommendedName>
        <fullName evidence="2">Chitin-binding type-4 domain-containing protein</fullName>
    </recommendedName>
</protein>
<feature type="signal peptide" evidence="1">
    <location>
        <begin position="1"/>
        <end position="29"/>
    </location>
</feature>
<evidence type="ECO:0000259" key="2">
    <source>
        <dbReference type="Pfam" id="PF03067"/>
    </source>
</evidence>
<evidence type="ECO:0000313" key="4">
    <source>
        <dbReference type="Proteomes" id="UP000789390"/>
    </source>
</evidence>
<keyword evidence="1" id="KW-0732">Signal</keyword>
<organism evidence="3 4">
    <name type="scientific">Daphnia galeata</name>
    <dbReference type="NCBI Taxonomy" id="27404"/>
    <lineage>
        <taxon>Eukaryota</taxon>
        <taxon>Metazoa</taxon>
        <taxon>Ecdysozoa</taxon>
        <taxon>Arthropoda</taxon>
        <taxon>Crustacea</taxon>
        <taxon>Branchiopoda</taxon>
        <taxon>Diplostraca</taxon>
        <taxon>Cladocera</taxon>
        <taxon>Anomopoda</taxon>
        <taxon>Daphniidae</taxon>
        <taxon>Daphnia</taxon>
    </lineage>
</organism>
<keyword evidence="4" id="KW-1185">Reference proteome</keyword>
<dbReference type="OrthoDB" id="64893at2759"/>
<comment type="caution">
    <text evidence="3">The sequence shown here is derived from an EMBL/GenBank/DDBJ whole genome shotgun (WGS) entry which is preliminary data.</text>
</comment>